<dbReference type="InterPro" id="IPR019776">
    <property type="entry name" value="Flagellar_basal_body_rod_CS"/>
</dbReference>
<evidence type="ECO:0000313" key="9">
    <source>
        <dbReference type="Proteomes" id="UP000054911"/>
    </source>
</evidence>
<dbReference type="STRING" id="1777141.AWB80_04377"/>
<dbReference type="PANTHER" id="PTHR30435">
    <property type="entry name" value="FLAGELLAR PROTEIN"/>
    <property type="match status" value="1"/>
</dbReference>
<dbReference type="AlphaFoldDB" id="A0A158C0C6"/>
<name>A0A158C0C6_9BURK</name>
<evidence type="ECO:0000259" key="5">
    <source>
        <dbReference type="Pfam" id="PF00460"/>
    </source>
</evidence>
<dbReference type="InterPro" id="IPR053967">
    <property type="entry name" value="LlgE_F_G-like_D1"/>
</dbReference>
<feature type="domain" description="Flagellar hook protein FlgE/F/G-like D1" evidence="7">
    <location>
        <begin position="95"/>
        <end position="160"/>
    </location>
</feature>
<dbReference type="Pfam" id="PF00460">
    <property type="entry name" value="Flg_bb_rod"/>
    <property type="match status" value="1"/>
</dbReference>
<evidence type="ECO:0000256" key="2">
    <source>
        <dbReference type="ARBA" id="ARBA00009677"/>
    </source>
</evidence>
<sequence>MNNVFYIGATGLNAQQTAVDITANNIANMNTASFKRGIVSFSELLTGSAQRTDARSPDLTNSHGVSTASGVVADPTLHSFVPGSLHATGNALDVAIKGDGFIELGADSTSGETRLWRGGTLHVGADGFLAAPNGQALKAMISVPRDATDITIGTEGQVTAVVPNQSEPLELGQIELVTVSDTRVLQSESDGIFRAQDDSLTLTRAKPGDDISSTIVQGYSEGSNVSLSDELVSLMLFQRAYAANARLVQVGDELMSIANGLKR</sequence>
<dbReference type="InterPro" id="IPR001444">
    <property type="entry name" value="Flag_bb_rod_N"/>
</dbReference>
<dbReference type="Pfam" id="PF06429">
    <property type="entry name" value="Flg_bbr_C"/>
    <property type="match status" value="1"/>
</dbReference>
<protein>
    <submittedName>
        <fullName evidence="8">Flagellar basal body rod protein FlgG</fullName>
    </submittedName>
</protein>
<dbReference type="InterPro" id="IPR010930">
    <property type="entry name" value="Flg_bb/hook_C_dom"/>
</dbReference>
<dbReference type="GO" id="GO:0009425">
    <property type="term" value="C:bacterial-type flagellum basal body"/>
    <property type="evidence" value="ECO:0007669"/>
    <property type="project" value="UniProtKB-SubCell"/>
</dbReference>
<dbReference type="GO" id="GO:0071978">
    <property type="term" value="P:bacterial-type flagellum-dependent swarming motility"/>
    <property type="evidence" value="ECO:0007669"/>
    <property type="project" value="TreeGrafter"/>
</dbReference>
<reference evidence="8" key="1">
    <citation type="submission" date="2016-01" db="EMBL/GenBank/DDBJ databases">
        <authorList>
            <person name="Peeters C."/>
        </authorList>
    </citation>
    <scope>NUCLEOTIDE SEQUENCE [LARGE SCALE GENOMIC DNA]</scope>
    <source>
        <strain evidence="8">LMG 29323</strain>
    </source>
</reference>
<dbReference type="RefSeq" id="WP_061176776.1">
    <property type="nucleotide sequence ID" value="NZ_FCOE02000015.1"/>
</dbReference>
<dbReference type="PROSITE" id="PS00588">
    <property type="entry name" value="FLAGELLA_BB_ROD"/>
    <property type="match status" value="1"/>
</dbReference>
<dbReference type="Pfam" id="PF22692">
    <property type="entry name" value="LlgE_F_G_D1"/>
    <property type="match status" value="1"/>
</dbReference>
<dbReference type="NCBIfam" id="TIGR03506">
    <property type="entry name" value="FlgEFG_subfam"/>
    <property type="match status" value="2"/>
</dbReference>
<feature type="domain" description="Flagellar basal body rod protein N-terminal" evidence="5">
    <location>
        <begin position="5"/>
        <end position="35"/>
    </location>
</feature>
<gene>
    <name evidence="8" type="ORF">AWB80_04377</name>
</gene>
<evidence type="ECO:0000259" key="7">
    <source>
        <dbReference type="Pfam" id="PF22692"/>
    </source>
</evidence>
<proteinExistence type="inferred from homology"/>
<keyword evidence="9" id="KW-1185">Reference proteome</keyword>
<accession>A0A158C0C6</accession>
<dbReference type="Proteomes" id="UP000054911">
    <property type="component" value="Unassembled WGS sequence"/>
</dbReference>
<feature type="domain" description="Flagellar basal-body/hook protein C-terminal" evidence="6">
    <location>
        <begin position="216"/>
        <end position="261"/>
    </location>
</feature>
<evidence type="ECO:0000256" key="3">
    <source>
        <dbReference type="ARBA" id="ARBA00023143"/>
    </source>
</evidence>
<dbReference type="EMBL" id="FCOE02000015">
    <property type="protein sequence ID" value="SAK75814.1"/>
    <property type="molecule type" value="Genomic_DNA"/>
</dbReference>
<keyword evidence="8" id="KW-0966">Cell projection</keyword>
<evidence type="ECO:0000256" key="1">
    <source>
        <dbReference type="ARBA" id="ARBA00004117"/>
    </source>
</evidence>
<evidence type="ECO:0000256" key="4">
    <source>
        <dbReference type="RuleBase" id="RU362116"/>
    </source>
</evidence>
<comment type="caution">
    <text evidence="8">The sequence shown here is derived from an EMBL/GenBank/DDBJ whole genome shotgun (WGS) entry which is preliminary data.</text>
</comment>
<evidence type="ECO:0000259" key="6">
    <source>
        <dbReference type="Pfam" id="PF06429"/>
    </source>
</evidence>
<dbReference type="OrthoDB" id="9804559at2"/>
<dbReference type="InterPro" id="IPR020013">
    <property type="entry name" value="Flagellar_FlgE/F/G"/>
</dbReference>
<keyword evidence="8" id="KW-0969">Cilium</keyword>
<evidence type="ECO:0000313" key="8">
    <source>
        <dbReference type="EMBL" id="SAK75814.1"/>
    </source>
</evidence>
<keyword evidence="8" id="KW-0282">Flagellum</keyword>
<comment type="similarity">
    <text evidence="2 4">Belongs to the flagella basal body rod proteins family.</text>
</comment>
<dbReference type="SUPFAM" id="SSF117143">
    <property type="entry name" value="Flagellar hook protein flgE"/>
    <property type="match status" value="1"/>
</dbReference>
<dbReference type="PANTHER" id="PTHR30435:SF19">
    <property type="entry name" value="FLAGELLAR BASAL-BODY ROD PROTEIN FLGG"/>
    <property type="match status" value="1"/>
</dbReference>
<keyword evidence="3 4" id="KW-0975">Bacterial flagellum</keyword>
<organism evidence="8 9">
    <name type="scientific">Caballeronia pedi</name>
    <dbReference type="NCBI Taxonomy" id="1777141"/>
    <lineage>
        <taxon>Bacteria</taxon>
        <taxon>Pseudomonadati</taxon>
        <taxon>Pseudomonadota</taxon>
        <taxon>Betaproteobacteria</taxon>
        <taxon>Burkholderiales</taxon>
        <taxon>Burkholderiaceae</taxon>
        <taxon>Caballeronia</taxon>
    </lineage>
</organism>
<comment type="subcellular location">
    <subcellularLocation>
        <location evidence="1 4">Bacterial flagellum basal body</location>
    </subcellularLocation>
</comment>
<dbReference type="InterPro" id="IPR037925">
    <property type="entry name" value="FlgE/F/G-like"/>
</dbReference>